<dbReference type="PANTHER" id="PTHR33022">
    <property type="entry name" value="DUF1985 DOMAIN-CONTAINING PROTEIN"/>
    <property type="match status" value="1"/>
</dbReference>
<dbReference type="Proteomes" id="UP000224567">
    <property type="component" value="Unassembled WGS sequence"/>
</dbReference>
<protein>
    <recommendedName>
        <fullName evidence="4">Ubiquitin-like protease family profile domain-containing protein</fullName>
    </recommendedName>
</protein>
<reference evidence="3" key="2">
    <citation type="journal article" date="2017" name="J. Anim. Genet.">
        <title>Multiple reference genome sequences of hot pepper reveal the massive evolution of plant disease resistance genes by retroduplication.</title>
        <authorList>
            <person name="Kim S."/>
            <person name="Park J."/>
            <person name="Yeom S.-I."/>
            <person name="Kim Y.-M."/>
            <person name="Seo E."/>
            <person name="Kim K.-T."/>
            <person name="Kim M.-S."/>
            <person name="Lee J.M."/>
            <person name="Cheong K."/>
            <person name="Shin H.-S."/>
            <person name="Kim S.-B."/>
            <person name="Han K."/>
            <person name="Lee J."/>
            <person name="Park M."/>
            <person name="Lee H.-A."/>
            <person name="Lee H.-Y."/>
            <person name="Lee Y."/>
            <person name="Oh S."/>
            <person name="Lee J.H."/>
            <person name="Choi E."/>
            <person name="Choi E."/>
            <person name="Lee S.E."/>
            <person name="Jeon J."/>
            <person name="Kim H."/>
            <person name="Choi G."/>
            <person name="Song H."/>
            <person name="Lee J."/>
            <person name="Lee S.-C."/>
            <person name="Kwon J.-K."/>
            <person name="Lee H.-Y."/>
            <person name="Koo N."/>
            <person name="Hong Y."/>
            <person name="Kim R.W."/>
            <person name="Kang W.-H."/>
            <person name="Huh J.H."/>
            <person name="Kang B.-C."/>
            <person name="Yang T.-J."/>
            <person name="Lee Y.-H."/>
            <person name="Bennetzen J.L."/>
            <person name="Choi D."/>
        </authorList>
    </citation>
    <scope>NUCLEOTIDE SEQUENCE [LARGE SCALE GENOMIC DNA]</scope>
    <source>
        <strain evidence="3">cv. PBC81</strain>
    </source>
</reference>
<sequence>MRESIQKINVSGGMHHEQILLKVDMDIVESFVKTYKFIDDNIAGIFLPVVAIQSVELLQKENLPDPSLPTDNAEVQNEPQESNIDISSDVFRESIDNIIARISTLIVAMPINPVELSQKEYLPDPSLQTDNVEVQNEPQGSIDNIIVGIATPVVAMQINSVSPKETNDSECHIHDSQFPSGLPEADLDDYPRKHPFDGYLISQDGSTRLIKQYCEWIVEGLLKYHENKDYGVLVASYVEFLSERMLIPSSNVDAKYHWKRYATLLWNNGVKKAKKIYSSDHDDSPRPRPFYVPPADDSTIVAIE</sequence>
<comment type="caution">
    <text evidence="2">The sequence shown here is derived from an EMBL/GenBank/DDBJ whole genome shotgun (WGS) entry which is preliminary data.</text>
</comment>
<feature type="compositionally biased region" description="Basic and acidic residues" evidence="1">
    <location>
        <begin position="277"/>
        <end position="286"/>
    </location>
</feature>
<gene>
    <name evidence="2" type="ORF">CQW23_03619</name>
</gene>
<evidence type="ECO:0000313" key="3">
    <source>
        <dbReference type="Proteomes" id="UP000224567"/>
    </source>
</evidence>
<accession>A0A2G2XCB8</accession>
<dbReference type="EMBL" id="MLFT02000002">
    <property type="protein sequence ID" value="PHT55133.1"/>
    <property type="molecule type" value="Genomic_DNA"/>
</dbReference>
<reference evidence="2 3" key="1">
    <citation type="journal article" date="2017" name="Genome Biol.">
        <title>New reference genome sequences of hot pepper reveal the massive evolution of plant disease-resistance genes by retroduplication.</title>
        <authorList>
            <person name="Kim S."/>
            <person name="Park J."/>
            <person name="Yeom S.I."/>
            <person name="Kim Y.M."/>
            <person name="Seo E."/>
            <person name="Kim K.T."/>
            <person name="Kim M.S."/>
            <person name="Lee J.M."/>
            <person name="Cheong K."/>
            <person name="Shin H.S."/>
            <person name="Kim S.B."/>
            <person name="Han K."/>
            <person name="Lee J."/>
            <person name="Park M."/>
            <person name="Lee H.A."/>
            <person name="Lee H.Y."/>
            <person name="Lee Y."/>
            <person name="Oh S."/>
            <person name="Lee J.H."/>
            <person name="Choi E."/>
            <person name="Choi E."/>
            <person name="Lee S.E."/>
            <person name="Jeon J."/>
            <person name="Kim H."/>
            <person name="Choi G."/>
            <person name="Song H."/>
            <person name="Lee J."/>
            <person name="Lee S.C."/>
            <person name="Kwon J.K."/>
            <person name="Lee H.Y."/>
            <person name="Koo N."/>
            <person name="Hong Y."/>
            <person name="Kim R.W."/>
            <person name="Kang W.H."/>
            <person name="Huh J.H."/>
            <person name="Kang B.C."/>
            <person name="Yang T.J."/>
            <person name="Lee Y.H."/>
            <person name="Bennetzen J.L."/>
            <person name="Choi D."/>
        </authorList>
    </citation>
    <scope>NUCLEOTIDE SEQUENCE [LARGE SCALE GENOMIC DNA]</scope>
    <source>
        <strain evidence="3">cv. PBC81</strain>
    </source>
</reference>
<dbReference type="PANTHER" id="PTHR33022:SF13">
    <property type="entry name" value="UBIQUITIN-LIKE PROTEASE FAMILY PROFILE DOMAIN-CONTAINING PROTEIN"/>
    <property type="match status" value="1"/>
</dbReference>
<proteinExistence type="predicted"/>
<dbReference type="AlphaFoldDB" id="A0A2G2XCB8"/>
<evidence type="ECO:0000313" key="2">
    <source>
        <dbReference type="EMBL" id="PHT55133.1"/>
    </source>
</evidence>
<name>A0A2G2XCB8_CAPBA</name>
<keyword evidence="3" id="KW-1185">Reference proteome</keyword>
<evidence type="ECO:0008006" key="4">
    <source>
        <dbReference type="Google" id="ProtNLM"/>
    </source>
</evidence>
<feature type="region of interest" description="Disordered" evidence="1">
    <location>
        <begin position="277"/>
        <end position="297"/>
    </location>
</feature>
<organism evidence="2 3">
    <name type="scientific">Capsicum baccatum</name>
    <name type="common">Peruvian pepper</name>
    <dbReference type="NCBI Taxonomy" id="33114"/>
    <lineage>
        <taxon>Eukaryota</taxon>
        <taxon>Viridiplantae</taxon>
        <taxon>Streptophyta</taxon>
        <taxon>Embryophyta</taxon>
        <taxon>Tracheophyta</taxon>
        <taxon>Spermatophyta</taxon>
        <taxon>Magnoliopsida</taxon>
        <taxon>eudicotyledons</taxon>
        <taxon>Gunneridae</taxon>
        <taxon>Pentapetalae</taxon>
        <taxon>asterids</taxon>
        <taxon>lamiids</taxon>
        <taxon>Solanales</taxon>
        <taxon>Solanaceae</taxon>
        <taxon>Solanoideae</taxon>
        <taxon>Capsiceae</taxon>
        <taxon>Capsicum</taxon>
    </lineage>
</organism>
<evidence type="ECO:0000256" key="1">
    <source>
        <dbReference type="SAM" id="MobiDB-lite"/>
    </source>
</evidence>